<dbReference type="InterPro" id="IPR016035">
    <property type="entry name" value="Acyl_Trfase/lysoPLipase"/>
</dbReference>
<dbReference type="AlphaFoldDB" id="A0A5B8XSJ0"/>
<feature type="domain" description="PNPLA" evidence="5">
    <location>
        <begin position="134"/>
        <end position="372"/>
    </location>
</feature>
<keyword evidence="1 4" id="KW-0378">Hydrolase</keyword>
<evidence type="ECO:0000259" key="5">
    <source>
        <dbReference type="PROSITE" id="PS51635"/>
    </source>
</evidence>
<evidence type="ECO:0000256" key="3">
    <source>
        <dbReference type="ARBA" id="ARBA00023098"/>
    </source>
</evidence>
<evidence type="ECO:0000313" key="6">
    <source>
        <dbReference type="EMBL" id="QED27003.1"/>
    </source>
</evidence>
<dbReference type="Proteomes" id="UP000321595">
    <property type="component" value="Chromosome"/>
</dbReference>
<sequence length="481" mass="54111">MSRFGRHFVRIRELKACERRLIKLLVERPGALHHRHEALFRYALSLAQTNLFRDPEGQDIVLADDVDDLRTWMLEHVAPLIPEGTEPKIDLLRQVAPLLAIRCDVTRQHVLQRHALAFGPEHLDSEMRQKKLALVLGGGGGSGLVHLGVFSMLNEMGVTPELIVGSSMGSIMGLLRAMEKSYDPVNTVLSLPRHLDLNSIFSPFSGYSRYGFPGAFHLNLLRVGREIFQSLVGSPMPRFSELPIKLEIVACGIRKGFQLDSARYEQIAKDDPGINPTSMRKKLKLFFAAVRDLTKNPRLLSQVVFGRDNETRDFPVLEAMGFSCAVPGLLHYDIFHDDPDTIESLDSIFERDQLLRLCDGGVVNNVPSQVAWDSVQSGTMGSRNSFIFAIDPFAPVTRGANMIWIPVQQIARPTVLNNRPYSDYHKTFKQTPSPLQVVLTSYSKLKVVVDSSREQLKSDEPYIKRALEPLPPYGTWEIGEY</sequence>
<dbReference type="InterPro" id="IPR050301">
    <property type="entry name" value="NTE"/>
</dbReference>
<gene>
    <name evidence="6" type="ORF">FRD01_07055</name>
</gene>
<feature type="active site" description="Proton acceptor" evidence="4">
    <location>
        <position position="359"/>
    </location>
</feature>
<feature type="short sequence motif" description="GXSXG" evidence="4">
    <location>
        <begin position="165"/>
        <end position="169"/>
    </location>
</feature>
<dbReference type="RefSeq" id="WP_146958688.1">
    <property type="nucleotide sequence ID" value="NZ_CP042467.1"/>
</dbReference>
<accession>A0A5B8XSJ0</accession>
<keyword evidence="7" id="KW-1185">Reference proteome</keyword>
<keyword evidence="3 4" id="KW-0443">Lipid metabolism</keyword>
<dbReference type="InterPro" id="IPR002641">
    <property type="entry name" value="PNPLA_dom"/>
</dbReference>
<feature type="short sequence motif" description="GXGXXG" evidence="4">
    <location>
        <begin position="138"/>
        <end position="143"/>
    </location>
</feature>
<dbReference type="GO" id="GO:0016042">
    <property type="term" value="P:lipid catabolic process"/>
    <property type="evidence" value="ECO:0007669"/>
    <property type="project" value="UniProtKB-UniRule"/>
</dbReference>
<dbReference type="SUPFAM" id="SSF52151">
    <property type="entry name" value="FabD/lysophospholipase-like"/>
    <property type="match status" value="1"/>
</dbReference>
<proteinExistence type="predicted"/>
<dbReference type="Pfam" id="PF01734">
    <property type="entry name" value="Patatin"/>
    <property type="match status" value="1"/>
</dbReference>
<dbReference type="PANTHER" id="PTHR14226">
    <property type="entry name" value="NEUROPATHY TARGET ESTERASE/SWISS CHEESE D.MELANOGASTER"/>
    <property type="match status" value="1"/>
</dbReference>
<keyword evidence="2 4" id="KW-0442">Lipid degradation</keyword>
<feature type="short sequence motif" description="DGA/G" evidence="4">
    <location>
        <begin position="359"/>
        <end position="361"/>
    </location>
</feature>
<evidence type="ECO:0000256" key="1">
    <source>
        <dbReference type="ARBA" id="ARBA00022801"/>
    </source>
</evidence>
<dbReference type="Gene3D" id="3.40.1090.10">
    <property type="entry name" value="Cytosolic phospholipase A2 catalytic domain"/>
    <property type="match status" value="2"/>
</dbReference>
<dbReference type="KEGG" id="bbae:FRD01_07055"/>
<reference evidence="6 7" key="1">
    <citation type="submission" date="2019-08" db="EMBL/GenBank/DDBJ databases">
        <authorList>
            <person name="Liang Q."/>
        </authorList>
    </citation>
    <scope>NUCLEOTIDE SEQUENCE [LARGE SCALE GENOMIC DNA]</scope>
    <source>
        <strain evidence="6 7">V1718</strain>
    </source>
</reference>
<evidence type="ECO:0000313" key="7">
    <source>
        <dbReference type="Proteomes" id="UP000321595"/>
    </source>
</evidence>
<dbReference type="GO" id="GO:0016787">
    <property type="term" value="F:hydrolase activity"/>
    <property type="evidence" value="ECO:0007669"/>
    <property type="project" value="UniProtKB-UniRule"/>
</dbReference>
<name>A0A5B8XSJ0_9DELT</name>
<organism evidence="6 7">
    <name type="scientific">Microvenator marinus</name>
    <dbReference type="NCBI Taxonomy" id="2600177"/>
    <lineage>
        <taxon>Bacteria</taxon>
        <taxon>Deltaproteobacteria</taxon>
        <taxon>Bradymonadales</taxon>
        <taxon>Microvenatoraceae</taxon>
        <taxon>Microvenator</taxon>
    </lineage>
</organism>
<protein>
    <recommendedName>
        <fullName evidence="5">PNPLA domain-containing protein</fullName>
    </recommendedName>
</protein>
<evidence type="ECO:0000256" key="4">
    <source>
        <dbReference type="PROSITE-ProRule" id="PRU01161"/>
    </source>
</evidence>
<dbReference type="PANTHER" id="PTHR14226:SF29">
    <property type="entry name" value="NEUROPATHY TARGET ESTERASE SWS"/>
    <property type="match status" value="1"/>
</dbReference>
<evidence type="ECO:0000256" key="2">
    <source>
        <dbReference type="ARBA" id="ARBA00022963"/>
    </source>
</evidence>
<dbReference type="PROSITE" id="PS51635">
    <property type="entry name" value="PNPLA"/>
    <property type="match status" value="1"/>
</dbReference>
<feature type="active site" description="Nucleophile" evidence="4">
    <location>
        <position position="167"/>
    </location>
</feature>
<dbReference type="OrthoDB" id="7053183at2"/>
<dbReference type="EMBL" id="CP042467">
    <property type="protein sequence ID" value="QED27003.1"/>
    <property type="molecule type" value="Genomic_DNA"/>
</dbReference>